<dbReference type="RefSeq" id="WP_006949668.1">
    <property type="nucleotide sequence ID" value="NZ_CP022749.1"/>
</dbReference>
<evidence type="ECO:0000313" key="4">
    <source>
        <dbReference type="EMBL" id="ASY46919.1"/>
    </source>
</evidence>
<proteinExistence type="predicted"/>
<protein>
    <recommendedName>
        <fullName evidence="3">HTH tetR-type domain-containing protein</fullName>
    </recommendedName>
</protein>
<dbReference type="PROSITE" id="PS50977">
    <property type="entry name" value="HTH_TETR_2"/>
    <property type="match status" value="1"/>
</dbReference>
<keyword evidence="4" id="KW-0614">Plasmid</keyword>
<evidence type="ECO:0000256" key="1">
    <source>
        <dbReference type="ARBA" id="ARBA00023125"/>
    </source>
</evidence>
<keyword evidence="1 2" id="KW-0238">DNA-binding</keyword>
<dbReference type="SUPFAM" id="SSF46689">
    <property type="entry name" value="Homeodomain-like"/>
    <property type="match status" value="1"/>
</dbReference>
<reference evidence="4 5" key="1">
    <citation type="submission" date="2017-08" db="EMBL/GenBank/DDBJ databases">
        <title>Whole Genome Sequence of Sphingobium hydrophobicum C1: Insights into Adaption to the Electronic-waste Contaminated Sediment.</title>
        <authorList>
            <person name="Song D."/>
            <person name="Chen X."/>
            <person name="Xu M."/>
        </authorList>
    </citation>
    <scope>NUCLEOTIDE SEQUENCE [LARGE SCALE GENOMIC DNA]</scope>
    <source>
        <strain evidence="4 5">C1</strain>
        <plasmid evidence="4 5">p3</plasmid>
    </source>
</reference>
<dbReference type="Proteomes" id="UP000217141">
    <property type="component" value="Plasmid p3"/>
</dbReference>
<dbReference type="Gene3D" id="1.10.357.10">
    <property type="entry name" value="Tetracycline Repressor, domain 2"/>
    <property type="match status" value="1"/>
</dbReference>
<feature type="domain" description="HTH tetR-type" evidence="3">
    <location>
        <begin position="6"/>
        <end position="66"/>
    </location>
</feature>
<dbReference type="AlphaFoldDB" id="A0A249N0N5"/>
<accession>A0A249N0N5</accession>
<sequence>MSDEASPQAERMSEAAYDLAEESGLAALSARSLARKTGMSPSAINYHIGNRERLIAQIAFKAIAVSSRWRQSQAALQEEGAPRWAELDHVFTSLLQDRLSTGRMVMALLQELENEAVASGQTAIEEALREEMFAETAFWRDLAIRHGESVDACSATSSVTGQRH</sequence>
<dbReference type="Pfam" id="PF00440">
    <property type="entry name" value="TetR_N"/>
    <property type="match status" value="1"/>
</dbReference>
<evidence type="ECO:0000313" key="5">
    <source>
        <dbReference type="Proteomes" id="UP000217141"/>
    </source>
</evidence>
<dbReference type="InterPro" id="IPR001647">
    <property type="entry name" value="HTH_TetR"/>
</dbReference>
<dbReference type="InterPro" id="IPR009057">
    <property type="entry name" value="Homeodomain-like_sf"/>
</dbReference>
<evidence type="ECO:0000259" key="3">
    <source>
        <dbReference type="PROSITE" id="PS50977"/>
    </source>
</evidence>
<gene>
    <name evidence="4" type="ORF">CJD35_20785</name>
</gene>
<evidence type="ECO:0000256" key="2">
    <source>
        <dbReference type="PROSITE-ProRule" id="PRU00335"/>
    </source>
</evidence>
<name>A0A249N0N5_SPHXE</name>
<dbReference type="GO" id="GO:0003677">
    <property type="term" value="F:DNA binding"/>
    <property type="evidence" value="ECO:0007669"/>
    <property type="project" value="UniProtKB-UniRule"/>
</dbReference>
<geneLocation type="plasmid" evidence="4 5">
    <name>p3</name>
</geneLocation>
<feature type="DNA-binding region" description="H-T-H motif" evidence="2">
    <location>
        <begin position="29"/>
        <end position="48"/>
    </location>
</feature>
<dbReference type="EMBL" id="CP022749">
    <property type="protein sequence ID" value="ASY46919.1"/>
    <property type="molecule type" value="Genomic_DNA"/>
</dbReference>
<organism evidence="4 5">
    <name type="scientific">Sphingobium xenophagum</name>
    <dbReference type="NCBI Taxonomy" id="121428"/>
    <lineage>
        <taxon>Bacteria</taxon>
        <taxon>Pseudomonadati</taxon>
        <taxon>Pseudomonadota</taxon>
        <taxon>Alphaproteobacteria</taxon>
        <taxon>Sphingomonadales</taxon>
        <taxon>Sphingomonadaceae</taxon>
        <taxon>Sphingobium</taxon>
    </lineage>
</organism>
<dbReference type="KEGG" id="shyd:CJD35_20785"/>